<dbReference type="InterPro" id="IPR036628">
    <property type="entry name" value="Clp_N_dom_sf"/>
</dbReference>
<dbReference type="InterPro" id="IPR004176">
    <property type="entry name" value="Clp_R_N"/>
</dbReference>
<dbReference type="RefSeq" id="WP_135766210.1">
    <property type="nucleotide sequence ID" value="NZ_RQET01000001.1"/>
</dbReference>
<dbReference type="InterPro" id="IPR050130">
    <property type="entry name" value="ClpA_ClpB"/>
</dbReference>
<dbReference type="SUPFAM" id="SSF52540">
    <property type="entry name" value="P-loop containing nucleoside triphosphate hydrolases"/>
    <property type="match status" value="2"/>
</dbReference>
<dbReference type="InterPro" id="IPR028299">
    <property type="entry name" value="ClpA/B_CS2"/>
</dbReference>
<dbReference type="FunFam" id="3.40.50.300:FF:000025">
    <property type="entry name" value="ATP-dependent Clp protease subunit"/>
    <property type="match status" value="1"/>
</dbReference>
<keyword evidence="2 6" id="KW-0547">Nucleotide-binding</keyword>
<dbReference type="GO" id="GO:0034605">
    <property type="term" value="P:cellular response to heat"/>
    <property type="evidence" value="ECO:0007669"/>
    <property type="project" value="TreeGrafter"/>
</dbReference>
<dbReference type="GO" id="GO:0008233">
    <property type="term" value="F:peptidase activity"/>
    <property type="evidence" value="ECO:0007669"/>
    <property type="project" value="UniProtKB-KW"/>
</dbReference>
<dbReference type="PROSITE" id="PS00870">
    <property type="entry name" value="CLPAB_1"/>
    <property type="match status" value="1"/>
</dbReference>
<keyword evidence="4 6" id="KW-0143">Chaperone</keyword>
<evidence type="ECO:0000256" key="7">
    <source>
        <dbReference type="SAM" id="MobiDB-lite"/>
    </source>
</evidence>
<evidence type="ECO:0000313" key="10">
    <source>
        <dbReference type="Proteomes" id="UP000298458"/>
    </source>
</evidence>
<dbReference type="Pfam" id="PF10431">
    <property type="entry name" value="ClpB_D2-small"/>
    <property type="match status" value="1"/>
</dbReference>
<dbReference type="OrthoDB" id="9803641at2"/>
<keyword evidence="9" id="KW-0378">Hydrolase</keyword>
<keyword evidence="1 5" id="KW-0677">Repeat</keyword>
<sequence length="750" mass="83760">MTLSEELERSLNQARIEAVKRRNEYITLEHILLALTYDSVGQEVLLACGANLEMLRNELREFLDTEMESIPDSFGEMEPEYTIGAQRVLQLAAFHVQSTQKKKLDGGYVLASLFREDQSHAVFFLARQDISRFDVVRYISHGIRKDGKKVTPEGTTEPAPSESGDPLKDFCVDLTEKARTGKLDPLVGRSEEIERTVHILARRRKNNPIFVGDAGVGKTAIVEGLALNIMAGTVPDSLKQTRIFSLDMGLLLAGTKFRGEFEERLKNVVQAVASDPNRVLFVDEIHTIIGAGAVSGGSLDASNLLKPALANGELRCIGTTTYKEYKAIFEKDHALSRRFQKVEVNEPSVEETIRILKGLLPKYEDFHAVKYSSQAVEEAARLADRYILDRKLPDKAIDLIDEAGAKVKIRSSAKHKTVTVKDVEDLVSRIAKVPTRTVKADDRDKLKELDGELKKRIYGQDKAVTEIVQAIRLSRSGLSEPGKPVGSFLFAGPTGVGKTELSKQLASNLGIEFHRFDMSEYMEKHTVSRLIGSPPGYVGFEQGGQLTDAIIRTPHCVLLLDEIEKAHEDIYNILLQIMDHATLTDNNGRKADFKQVILIMTTNTGARERAANPLGFENTALADRGLKAIERQFSPEFRNRLTAIVEFQALDESVVSKVVRKQLELLEERLKEKKIVLEYGEEVLVFIARKAYDPLFGARPVQRWIDSNVSKKLSEEILFGKLRAGGSVRLREVEGELELDFSESEGQKKG</sequence>
<comment type="caution">
    <text evidence="9">The sequence shown here is derived from an EMBL/GenBank/DDBJ whole genome shotgun (WGS) entry which is preliminary data.</text>
</comment>
<dbReference type="EMBL" id="RQET01000001">
    <property type="protein sequence ID" value="TGK13869.1"/>
    <property type="molecule type" value="Genomic_DNA"/>
</dbReference>
<dbReference type="InterPro" id="IPR003959">
    <property type="entry name" value="ATPase_AAA_core"/>
</dbReference>
<dbReference type="PANTHER" id="PTHR11638">
    <property type="entry name" value="ATP-DEPENDENT CLP PROTEASE"/>
    <property type="match status" value="1"/>
</dbReference>
<dbReference type="Pfam" id="PF02861">
    <property type="entry name" value="Clp_N"/>
    <property type="match status" value="1"/>
</dbReference>
<dbReference type="Pfam" id="PF00004">
    <property type="entry name" value="AAA"/>
    <property type="match status" value="1"/>
</dbReference>
<dbReference type="Gene3D" id="3.40.50.300">
    <property type="entry name" value="P-loop containing nucleotide triphosphate hydrolases"/>
    <property type="match status" value="2"/>
</dbReference>
<dbReference type="InterPro" id="IPR013461">
    <property type="entry name" value="ClpA"/>
</dbReference>
<dbReference type="GO" id="GO:0016887">
    <property type="term" value="F:ATP hydrolysis activity"/>
    <property type="evidence" value="ECO:0007669"/>
    <property type="project" value="InterPro"/>
</dbReference>
<dbReference type="InterPro" id="IPR027417">
    <property type="entry name" value="P-loop_NTPase"/>
</dbReference>
<proteinExistence type="inferred from homology"/>
<dbReference type="Gene3D" id="1.10.8.60">
    <property type="match status" value="2"/>
</dbReference>
<keyword evidence="3 6" id="KW-0067">ATP-binding</keyword>
<dbReference type="Proteomes" id="UP000298458">
    <property type="component" value="Unassembled WGS sequence"/>
</dbReference>
<dbReference type="InterPro" id="IPR041546">
    <property type="entry name" value="ClpA/ClpB_AAA_lid"/>
</dbReference>
<dbReference type="Gene3D" id="1.10.1780.10">
    <property type="entry name" value="Clp, N-terminal domain"/>
    <property type="match status" value="1"/>
</dbReference>
<accession>A0A4R9GJW5</accession>
<evidence type="ECO:0000256" key="2">
    <source>
        <dbReference type="ARBA" id="ARBA00022741"/>
    </source>
</evidence>
<dbReference type="NCBIfam" id="TIGR02639">
    <property type="entry name" value="ClpA"/>
    <property type="match status" value="1"/>
</dbReference>
<gene>
    <name evidence="9" type="primary">clpA</name>
    <name evidence="9" type="ORF">EHO60_00490</name>
</gene>
<feature type="region of interest" description="Disordered" evidence="7">
    <location>
        <begin position="146"/>
        <end position="167"/>
    </location>
</feature>
<dbReference type="InterPro" id="IPR019489">
    <property type="entry name" value="Clp_ATPase_C"/>
</dbReference>
<protein>
    <submittedName>
        <fullName evidence="9">ATP-dependent Clp protease ATP-binding subunit ClpA</fullName>
    </submittedName>
</protein>
<dbReference type="SMART" id="SM01086">
    <property type="entry name" value="ClpB_D2-small"/>
    <property type="match status" value="1"/>
</dbReference>
<evidence type="ECO:0000259" key="8">
    <source>
        <dbReference type="PROSITE" id="PS51903"/>
    </source>
</evidence>
<dbReference type="PRINTS" id="PR00300">
    <property type="entry name" value="CLPPROTEASEA"/>
</dbReference>
<dbReference type="GO" id="GO:0005737">
    <property type="term" value="C:cytoplasm"/>
    <property type="evidence" value="ECO:0007669"/>
    <property type="project" value="TreeGrafter"/>
</dbReference>
<evidence type="ECO:0000256" key="6">
    <source>
        <dbReference type="RuleBase" id="RU004432"/>
    </source>
</evidence>
<feature type="domain" description="Clp R" evidence="8">
    <location>
        <begin position="1"/>
        <end position="146"/>
    </location>
</feature>
<evidence type="ECO:0000256" key="1">
    <source>
        <dbReference type="ARBA" id="ARBA00022737"/>
    </source>
</evidence>
<dbReference type="InterPro" id="IPR018368">
    <property type="entry name" value="ClpA/B_CS1"/>
</dbReference>
<evidence type="ECO:0000256" key="4">
    <source>
        <dbReference type="ARBA" id="ARBA00023186"/>
    </source>
</evidence>
<keyword evidence="9" id="KW-0645">Protease</keyword>
<dbReference type="Pfam" id="PF17871">
    <property type="entry name" value="AAA_lid_9"/>
    <property type="match status" value="1"/>
</dbReference>
<keyword evidence="10" id="KW-1185">Reference proteome</keyword>
<dbReference type="PROSITE" id="PS00871">
    <property type="entry name" value="CLPAB_2"/>
    <property type="match status" value="1"/>
</dbReference>
<dbReference type="SUPFAM" id="SSF81923">
    <property type="entry name" value="Double Clp-N motif"/>
    <property type="match status" value="1"/>
</dbReference>
<dbReference type="AlphaFoldDB" id="A0A4R9GJW5"/>
<evidence type="ECO:0000313" key="9">
    <source>
        <dbReference type="EMBL" id="TGK13869.1"/>
    </source>
</evidence>
<dbReference type="InterPro" id="IPR001270">
    <property type="entry name" value="ClpA/B"/>
</dbReference>
<evidence type="ECO:0000256" key="3">
    <source>
        <dbReference type="ARBA" id="ARBA00022840"/>
    </source>
</evidence>
<dbReference type="GO" id="GO:0006508">
    <property type="term" value="P:proteolysis"/>
    <property type="evidence" value="ECO:0007669"/>
    <property type="project" value="UniProtKB-KW"/>
</dbReference>
<name>A0A4R9GJW5_9LEPT</name>
<dbReference type="GO" id="GO:0005524">
    <property type="term" value="F:ATP binding"/>
    <property type="evidence" value="ECO:0007669"/>
    <property type="project" value="UniProtKB-KW"/>
</dbReference>
<organism evidence="9 10">
    <name type="scientific">Leptospira fletcheri</name>
    <dbReference type="NCBI Taxonomy" id="2484981"/>
    <lineage>
        <taxon>Bacteria</taxon>
        <taxon>Pseudomonadati</taxon>
        <taxon>Spirochaetota</taxon>
        <taxon>Spirochaetia</taxon>
        <taxon>Leptospirales</taxon>
        <taxon>Leptospiraceae</taxon>
        <taxon>Leptospira</taxon>
    </lineage>
</organism>
<dbReference type="GO" id="GO:0043335">
    <property type="term" value="P:protein unfolding"/>
    <property type="evidence" value="ECO:0007669"/>
    <property type="project" value="InterPro"/>
</dbReference>
<dbReference type="Pfam" id="PF07724">
    <property type="entry name" value="AAA_2"/>
    <property type="match status" value="1"/>
</dbReference>
<dbReference type="SMART" id="SM00382">
    <property type="entry name" value="AAA"/>
    <property type="match status" value="2"/>
</dbReference>
<dbReference type="CDD" id="cd19499">
    <property type="entry name" value="RecA-like_ClpB_Hsp104-like"/>
    <property type="match status" value="1"/>
</dbReference>
<comment type="similarity">
    <text evidence="6">Belongs to the ClpA/ClpB family.</text>
</comment>
<dbReference type="PANTHER" id="PTHR11638:SF111">
    <property type="entry name" value="ATP-DEPENDENT CLP PROTEASE ATP-BINDING SUBUNIT CLPA"/>
    <property type="match status" value="1"/>
</dbReference>
<evidence type="ECO:0000256" key="5">
    <source>
        <dbReference type="PROSITE-ProRule" id="PRU01251"/>
    </source>
</evidence>
<dbReference type="InterPro" id="IPR003593">
    <property type="entry name" value="AAA+_ATPase"/>
</dbReference>
<dbReference type="CDD" id="cd00009">
    <property type="entry name" value="AAA"/>
    <property type="match status" value="1"/>
</dbReference>
<dbReference type="PROSITE" id="PS51903">
    <property type="entry name" value="CLP_R"/>
    <property type="match status" value="1"/>
</dbReference>
<reference evidence="9" key="1">
    <citation type="journal article" date="2019" name="PLoS Negl. Trop. Dis.">
        <title>Revisiting the worldwide diversity of Leptospira species in the environment.</title>
        <authorList>
            <person name="Vincent A.T."/>
            <person name="Schiettekatte O."/>
            <person name="Bourhy P."/>
            <person name="Veyrier F.J."/>
            <person name="Picardeau M."/>
        </authorList>
    </citation>
    <scope>NUCLEOTIDE SEQUENCE [LARGE SCALE GENOMIC DNA]</scope>
    <source>
        <strain evidence="9">SSW15</strain>
    </source>
</reference>